<evidence type="ECO:0000313" key="2">
    <source>
        <dbReference type="Proteomes" id="UP000612585"/>
    </source>
</evidence>
<sequence>MHLHGYDTLESVGSRRLSSRVVDGTPLLADPAFLAAEAAGDGPWIDEISAVFDVTADDLRTLRHRHLSDPDALPVFTVPLVTGGAVLIIHRIDPTPDHLQYRTDYWLAPATGTGMRLAEISGHGSRPGLRWPELRAIARTASPDPLVTAQRLLLLAPILGDDAAGDEAVDWFARALEVVTGRDRRDRAVRDAAFMTVFPNDPFDEGAWSCIDGVWVCHARHSCRNPVGDHALRPDELRRCSAALTPAS</sequence>
<keyword evidence="2" id="KW-1185">Reference proteome</keyword>
<comment type="caution">
    <text evidence="1">The sequence shown here is derived from an EMBL/GenBank/DDBJ whole genome shotgun (WGS) entry which is preliminary data.</text>
</comment>
<proteinExistence type="predicted"/>
<evidence type="ECO:0000313" key="1">
    <source>
        <dbReference type="EMBL" id="GIJ63514.1"/>
    </source>
</evidence>
<protein>
    <submittedName>
        <fullName evidence="1">Uncharacterized protein</fullName>
    </submittedName>
</protein>
<dbReference type="EMBL" id="BOPG01000096">
    <property type="protein sequence ID" value="GIJ63514.1"/>
    <property type="molecule type" value="Genomic_DNA"/>
</dbReference>
<accession>A0A8J3ZG49</accession>
<reference evidence="1" key="1">
    <citation type="submission" date="2021-01" db="EMBL/GenBank/DDBJ databases">
        <title>Whole genome shotgun sequence of Virgisporangium aurantiacum NBRC 16421.</title>
        <authorList>
            <person name="Komaki H."/>
            <person name="Tamura T."/>
        </authorList>
    </citation>
    <scope>NUCLEOTIDE SEQUENCE</scope>
    <source>
        <strain evidence="1">NBRC 16421</strain>
    </source>
</reference>
<dbReference type="RefSeq" id="WP_204010183.1">
    <property type="nucleotide sequence ID" value="NZ_BOPG01000096.1"/>
</dbReference>
<gene>
    <name evidence="1" type="ORF">Vau01_110300</name>
</gene>
<name>A0A8J3ZG49_9ACTN</name>
<organism evidence="1 2">
    <name type="scientific">Virgisporangium aurantiacum</name>
    <dbReference type="NCBI Taxonomy" id="175570"/>
    <lineage>
        <taxon>Bacteria</taxon>
        <taxon>Bacillati</taxon>
        <taxon>Actinomycetota</taxon>
        <taxon>Actinomycetes</taxon>
        <taxon>Micromonosporales</taxon>
        <taxon>Micromonosporaceae</taxon>
        <taxon>Virgisporangium</taxon>
    </lineage>
</organism>
<dbReference type="AlphaFoldDB" id="A0A8J3ZG49"/>
<dbReference type="Proteomes" id="UP000612585">
    <property type="component" value="Unassembled WGS sequence"/>
</dbReference>